<gene>
    <name evidence="1" type="ORF">SAMN06264849_11415</name>
</gene>
<dbReference type="Proteomes" id="UP000315636">
    <property type="component" value="Unassembled WGS sequence"/>
</dbReference>
<dbReference type="OrthoDB" id="2399160at2"/>
<dbReference type="RefSeq" id="WP_142506620.1">
    <property type="nucleotide sequence ID" value="NZ_FXTI01000014.1"/>
</dbReference>
<evidence type="ECO:0000313" key="2">
    <source>
        <dbReference type="Proteomes" id="UP000315636"/>
    </source>
</evidence>
<accession>A0A521F7G6</accession>
<keyword evidence="1" id="KW-0418">Kinase</keyword>
<dbReference type="Pfam" id="PF13238">
    <property type="entry name" value="AAA_18"/>
    <property type="match status" value="1"/>
</dbReference>
<keyword evidence="2" id="KW-1185">Reference proteome</keyword>
<proteinExistence type="predicted"/>
<name>A0A521F7G6_9BACL</name>
<dbReference type="GO" id="GO:0016301">
    <property type="term" value="F:kinase activity"/>
    <property type="evidence" value="ECO:0007669"/>
    <property type="project" value="UniProtKB-KW"/>
</dbReference>
<dbReference type="Gene3D" id="3.40.50.300">
    <property type="entry name" value="P-loop containing nucleotide triphosphate hydrolases"/>
    <property type="match status" value="1"/>
</dbReference>
<dbReference type="SUPFAM" id="SSF52540">
    <property type="entry name" value="P-loop containing nucleoside triphosphate hydrolases"/>
    <property type="match status" value="1"/>
</dbReference>
<dbReference type="EMBL" id="FXTI01000014">
    <property type="protein sequence ID" value="SMO92036.1"/>
    <property type="molecule type" value="Genomic_DNA"/>
</dbReference>
<sequence>MIKIALTGRMRSGKSTVAAYLCENYRFSEFAFADALKDIAHIIFGKPSEKDRGLYQFVGQKMREYDPDVWVKKLDHSIKDWLLRDHQRGNIVITDLRQPNEYEYCRNYGYVIIRVNCPDTVRLDRIRESGDKFDEDMLNHETEKYVDAFEVDYETDNGGTWRGMAEQVDYIIRDIKLKER</sequence>
<organism evidence="1 2">
    <name type="scientific">Melghirimyces algeriensis</name>
    <dbReference type="NCBI Taxonomy" id="910412"/>
    <lineage>
        <taxon>Bacteria</taxon>
        <taxon>Bacillati</taxon>
        <taxon>Bacillota</taxon>
        <taxon>Bacilli</taxon>
        <taxon>Bacillales</taxon>
        <taxon>Thermoactinomycetaceae</taxon>
        <taxon>Melghirimyces</taxon>
    </lineage>
</organism>
<protein>
    <submittedName>
        <fullName evidence="1">Dephospho-CoA kinase</fullName>
    </submittedName>
</protein>
<keyword evidence="1" id="KW-0808">Transferase</keyword>
<dbReference type="InterPro" id="IPR027417">
    <property type="entry name" value="P-loop_NTPase"/>
</dbReference>
<reference evidence="1 2" key="1">
    <citation type="submission" date="2017-05" db="EMBL/GenBank/DDBJ databases">
        <authorList>
            <person name="Varghese N."/>
            <person name="Submissions S."/>
        </authorList>
    </citation>
    <scope>NUCLEOTIDE SEQUENCE [LARGE SCALE GENOMIC DNA]</scope>
    <source>
        <strain evidence="1 2">DSM 45474</strain>
    </source>
</reference>
<dbReference type="AlphaFoldDB" id="A0A521F7G6"/>
<evidence type="ECO:0000313" key="1">
    <source>
        <dbReference type="EMBL" id="SMO92036.1"/>
    </source>
</evidence>